<dbReference type="AlphaFoldDB" id="A0A0C2J2W1"/>
<accession>A0A0C2J2W1</accession>
<dbReference type="PANTHER" id="PTHR13832">
    <property type="entry name" value="PROTEIN PHOSPHATASE 2C"/>
    <property type="match status" value="1"/>
</dbReference>
<keyword evidence="8" id="KW-1185">Reference proteome</keyword>
<dbReference type="GeneID" id="63674685"/>
<dbReference type="RefSeq" id="XP_040619417.1">
    <property type="nucleotide sequence ID" value="XM_040759764.1"/>
</dbReference>
<comment type="similarity">
    <text evidence="4">Belongs to the PP2C family.</text>
</comment>
<proteinExistence type="inferred from homology"/>
<feature type="region of interest" description="Disordered" evidence="5">
    <location>
        <begin position="312"/>
        <end position="350"/>
    </location>
</feature>
<dbReference type="Proteomes" id="UP000031575">
    <property type="component" value="Unassembled WGS sequence"/>
</dbReference>
<feature type="region of interest" description="Disordered" evidence="5">
    <location>
        <begin position="127"/>
        <end position="178"/>
    </location>
</feature>
<evidence type="ECO:0000256" key="2">
    <source>
        <dbReference type="ARBA" id="ARBA00022801"/>
    </source>
</evidence>
<dbReference type="Gene3D" id="3.60.40.10">
    <property type="entry name" value="PPM-type phosphatase domain"/>
    <property type="match status" value="1"/>
</dbReference>
<dbReference type="PROSITE" id="PS01032">
    <property type="entry name" value="PPM_1"/>
    <property type="match status" value="1"/>
</dbReference>
<evidence type="ECO:0000313" key="7">
    <source>
        <dbReference type="EMBL" id="KIH91407.1"/>
    </source>
</evidence>
<dbReference type="OrthoDB" id="416093at2759"/>
<dbReference type="PANTHER" id="PTHR13832:SF589">
    <property type="entry name" value="[PYRUVATE DEHYDROGENASE [ACETYL-TRANSFERRING]]-PHOSPHATASE 2, MITOCHONDRIAL"/>
    <property type="match status" value="1"/>
</dbReference>
<dbReference type="PROSITE" id="PS51746">
    <property type="entry name" value="PPM_2"/>
    <property type="match status" value="1"/>
</dbReference>
<evidence type="ECO:0000256" key="5">
    <source>
        <dbReference type="SAM" id="MobiDB-lite"/>
    </source>
</evidence>
<feature type="compositionally biased region" description="Low complexity" evidence="5">
    <location>
        <begin position="159"/>
        <end position="176"/>
    </location>
</feature>
<comment type="caution">
    <text evidence="7">The sequence shown here is derived from an EMBL/GenBank/DDBJ whole genome shotgun (WGS) entry which is preliminary data.</text>
</comment>
<evidence type="ECO:0000256" key="3">
    <source>
        <dbReference type="ARBA" id="ARBA00022912"/>
    </source>
</evidence>
<dbReference type="InterPro" id="IPR015655">
    <property type="entry name" value="PP2C"/>
</dbReference>
<dbReference type="GO" id="GO:0004722">
    <property type="term" value="F:protein serine/threonine phosphatase activity"/>
    <property type="evidence" value="ECO:0007669"/>
    <property type="project" value="InterPro"/>
</dbReference>
<dbReference type="Pfam" id="PF00481">
    <property type="entry name" value="PP2C"/>
    <property type="match status" value="1"/>
</dbReference>
<feature type="compositionally biased region" description="Basic and acidic residues" evidence="5">
    <location>
        <begin position="663"/>
        <end position="681"/>
    </location>
</feature>
<reference evidence="7 8" key="1">
    <citation type="journal article" date="2014" name="BMC Genomics">
        <title>Comparative genomics of the major fungal agents of human and animal Sporotrichosis: Sporothrix schenckii and Sporothrix brasiliensis.</title>
        <authorList>
            <person name="Teixeira M.M."/>
            <person name="de Almeida L.G."/>
            <person name="Kubitschek-Barreira P."/>
            <person name="Alves F.L."/>
            <person name="Kioshima E.S."/>
            <person name="Abadio A.K."/>
            <person name="Fernandes L."/>
            <person name="Derengowski L.S."/>
            <person name="Ferreira K.S."/>
            <person name="Souza R.C."/>
            <person name="Ruiz J.C."/>
            <person name="de Andrade N.C."/>
            <person name="Paes H.C."/>
            <person name="Nicola A.M."/>
            <person name="Albuquerque P."/>
            <person name="Gerber A.L."/>
            <person name="Martins V.P."/>
            <person name="Peconick L.D."/>
            <person name="Neto A.V."/>
            <person name="Chaucanez C.B."/>
            <person name="Silva P.A."/>
            <person name="Cunha O.L."/>
            <person name="de Oliveira F.F."/>
            <person name="dos Santos T.C."/>
            <person name="Barros A.L."/>
            <person name="Soares M.A."/>
            <person name="de Oliveira L.M."/>
            <person name="Marini M.M."/>
            <person name="Villalobos-Duno H."/>
            <person name="Cunha M.M."/>
            <person name="de Hoog S."/>
            <person name="da Silveira J.F."/>
            <person name="Henrissat B."/>
            <person name="Nino-Vega G.A."/>
            <person name="Cisalpino P.S."/>
            <person name="Mora-Montes H.M."/>
            <person name="Almeida S.R."/>
            <person name="Stajich J.E."/>
            <person name="Lopes-Bezerra L.M."/>
            <person name="Vasconcelos A.T."/>
            <person name="Felipe M.S."/>
        </authorList>
    </citation>
    <scope>NUCLEOTIDE SEQUENCE [LARGE SCALE GENOMIC DNA]</scope>
    <source>
        <strain evidence="7 8">5110</strain>
    </source>
</reference>
<dbReference type="EMBL" id="AWTV01000007">
    <property type="protein sequence ID" value="KIH91407.1"/>
    <property type="molecule type" value="Genomic_DNA"/>
</dbReference>
<dbReference type="HOGENOM" id="CLU_021251_2_0_1"/>
<name>A0A0C2J2W1_9PEZI</name>
<dbReference type="InterPro" id="IPR000222">
    <property type="entry name" value="PP2C_BS"/>
</dbReference>
<protein>
    <submittedName>
        <fullName evidence="7">Protein phosphatase</fullName>
    </submittedName>
</protein>
<evidence type="ECO:0000256" key="1">
    <source>
        <dbReference type="ARBA" id="ARBA00022723"/>
    </source>
</evidence>
<feature type="compositionally biased region" description="Low complexity" evidence="5">
    <location>
        <begin position="331"/>
        <end position="343"/>
    </location>
</feature>
<sequence>MAPPIDYRLARASASGRQLAVLSPQTKRLALLDAFMGYVATFLAHGRQPRAAAYSTHRSGYTHPQQRMRRAKEDIVRPTALSPAATAAQLRLPRLVPLPVTSSVALSVAPASRRFFHNYFVTHIPSSSLHPDSRRLTGPHHKLPRAASVPHTPEPPGTTAPLPATAAPTTISTASPGDGVAGGSSLGFGRDMTVVRIPLRSAKHHFGASNARGSRPYNEDTNQAGTIDMPAFAKRAPVSLVRSAISNSRSTGEGITADGVGGDPQIFYFAVFDGHGGNECSDFLRDELHGYIEEAAVDFGLTSTLRRKAQHGAAAGVQSSVVEKESDDESVSSSSSSSSSSEPQPDEDNVTKATNLQRELLQEYRSTVGGYFRRFKPACFADGISLPSSRAASASSASAPMSSSPTPPVTIESVLTYAFLRADLDFVSAQASKPDPDDPYVSDFPLNQDEILGAPHHRTPSGHDIGGPVRFKGGSTASVALISTPTPAPFWHPAARSTLMVAHVGDTRVLLCETATGEVRPLTRDHHPSSPVEARRLTRFAESLVTDSFGEERISGLANSRAFGDMQSKRIGVSAEPEMERVDLGPAQFSFLVLVSDGVSGTLSDQEIVDVVKEARTPEQGARAVVEYATEVSQDGDNATCLVVRLGGWERRSEGGLGSMGTKELRDARRSEANDPRRGRM</sequence>
<evidence type="ECO:0000259" key="6">
    <source>
        <dbReference type="PROSITE" id="PS51746"/>
    </source>
</evidence>
<feature type="domain" description="PPM-type phosphatase" evidence="6">
    <location>
        <begin position="223"/>
        <end position="646"/>
    </location>
</feature>
<keyword evidence="3 4" id="KW-0904">Protein phosphatase</keyword>
<organism evidence="7 8">
    <name type="scientific">Sporothrix brasiliensis 5110</name>
    <dbReference type="NCBI Taxonomy" id="1398154"/>
    <lineage>
        <taxon>Eukaryota</taxon>
        <taxon>Fungi</taxon>
        <taxon>Dikarya</taxon>
        <taxon>Ascomycota</taxon>
        <taxon>Pezizomycotina</taxon>
        <taxon>Sordariomycetes</taxon>
        <taxon>Sordariomycetidae</taxon>
        <taxon>Ophiostomatales</taxon>
        <taxon>Ophiostomataceae</taxon>
        <taxon>Sporothrix</taxon>
    </lineage>
</organism>
<keyword evidence="1" id="KW-0479">Metal-binding</keyword>
<dbReference type="VEuPathDB" id="FungiDB:SPBR_01453"/>
<gene>
    <name evidence="7" type="ORF">SPBR_01453</name>
</gene>
<dbReference type="SUPFAM" id="SSF81606">
    <property type="entry name" value="PP2C-like"/>
    <property type="match status" value="1"/>
</dbReference>
<dbReference type="InterPro" id="IPR036457">
    <property type="entry name" value="PPM-type-like_dom_sf"/>
</dbReference>
<dbReference type="SMART" id="SM00332">
    <property type="entry name" value="PP2Cc"/>
    <property type="match status" value="1"/>
</dbReference>
<keyword evidence="2 4" id="KW-0378">Hydrolase</keyword>
<feature type="region of interest" description="Disordered" evidence="5">
    <location>
        <begin position="653"/>
        <end position="681"/>
    </location>
</feature>
<dbReference type="GO" id="GO:0046872">
    <property type="term" value="F:metal ion binding"/>
    <property type="evidence" value="ECO:0007669"/>
    <property type="project" value="UniProtKB-KW"/>
</dbReference>
<dbReference type="CDD" id="cd00143">
    <property type="entry name" value="PP2Cc"/>
    <property type="match status" value="1"/>
</dbReference>
<evidence type="ECO:0000313" key="8">
    <source>
        <dbReference type="Proteomes" id="UP000031575"/>
    </source>
</evidence>
<dbReference type="InterPro" id="IPR001932">
    <property type="entry name" value="PPM-type_phosphatase-like_dom"/>
</dbReference>
<evidence type="ECO:0000256" key="4">
    <source>
        <dbReference type="RuleBase" id="RU003465"/>
    </source>
</evidence>